<comment type="subcellular location">
    <subcellularLocation>
        <location evidence="1">Cell membrane</location>
        <topology evidence="1">Multi-pass membrane protein</topology>
    </subcellularLocation>
</comment>
<sequence length="254" mass="27881">MAVVVQSLISDHRLSFHWYEQLLGEDYYWIVLVRSIWLSFLSAAISIIVGYSLAYISSRLVVSRALRKLILIAVLTPLFTSAVVRAFGWQIVLGSDGIINDIFIGLGLVDAPMRLMFNQLGVIVGLVHFLVPFAYLTSSATLQSHDLSLVRAARDLGGGPWSTFWRITVPLSRTALIASFSINFALAISSYVVPAVLGGGRVKVMAALIYETFSVDLNWQLGSAIAVFVFVPVMIVLFSLEVLGRKTAIPTRSD</sequence>
<feature type="transmembrane region" description="Helical" evidence="8">
    <location>
        <begin position="27"/>
        <end position="57"/>
    </location>
</feature>
<evidence type="ECO:0000256" key="4">
    <source>
        <dbReference type="ARBA" id="ARBA00022475"/>
    </source>
</evidence>
<dbReference type="SUPFAM" id="SSF161098">
    <property type="entry name" value="MetI-like"/>
    <property type="match status" value="1"/>
</dbReference>
<dbReference type="RefSeq" id="WP_265419189.1">
    <property type="nucleotide sequence ID" value="NZ_CP093443.1"/>
</dbReference>
<evidence type="ECO:0000256" key="6">
    <source>
        <dbReference type="ARBA" id="ARBA00022989"/>
    </source>
</evidence>
<reference evidence="10" key="1">
    <citation type="submission" date="2022-03" db="EMBL/GenBank/DDBJ databases">
        <title>Brevibacterium spongiae sp. nov., isolated from marine sponge.</title>
        <authorList>
            <person name="Li Z."/>
            <person name="Zhang M."/>
        </authorList>
    </citation>
    <scope>NUCLEOTIDE SEQUENCE</scope>
    <source>
        <strain evidence="10">WHS-Z9</strain>
    </source>
</reference>
<dbReference type="Proteomes" id="UP001064879">
    <property type="component" value="Chromosome"/>
</dbReference>
<evidence type="ECO:0000313" key="11">
    <source>
        <dbReference type="Proteomes" id="UP001064879"/>
    </source>
</evidence>
<evidence type="ECO:0000259" key="9">
    <source>
        <dbReference type="Pfam" id="PF00528"/>
    </source>
</evidence>
<keyword evidence="5 8" id="KW-0812">Transmembrane</keyword>
<dbReference type="PANTHER" id="PTHR42929">
    <property type="entry name" value="INNER MEMBRANE ABC TRANSPORTER PERMEASE PROTEIN YDCU-RELATED-RELATED"/>
    <property type="match status" value="1"/>
</dbReference>
<keyword evidence="7 8" id="KW-0472">Membrane</keyword>
<evidence type="ECO:0000256" key="2">
    <source>
        <dbReference type="ARBA" id="ARBA00007069"/>
    </source>
</evidence>
<dbReference type="Pfam" id="PF00528">
    <property type="entry name" value="BPD_transp_1"/>
    <property type="match status" value="1"/>
</dbReference>
<dbReference type="InterPro" id="IPR000515">
    <property type="entry name" value="MetI-like"/>
</dbReference>
<comment type="similarity">
    <text evidence="2">Belongs to the binding-protein-dependent transport system permease family. CysTW subfamily.</text>
</comment>
<feature type="domain" description="ABC transmembrane type-1" evidence="9">
    <location>
        <begin position="47"/>
        <end position="246"/>
    </location>
</feature>
<feature type="transmembrane region" description="Helical" evidence="8">
    <location>
        <begin position="116"/>
        <end position="136"/>
    </location>
</feature>
<gene>
    <name evidence="10" type="ORF">L1F31_02845</name>
</gene>
<keyword evidence="11" id="KW-1185">Reference proteome</keyword>
<dbReference type="PANTHER" id="PTHR42929:SF5">
    <property type="entry name" value="ABC TRANSPORTER PERMEASE PROTEIN"/>
    <property type="match status" value="1"/>
</dbReference>
<feature type="transmembrane region" description="Helical" evidence="8">
    <location>
        <begin position="217"/>
        <end position="243"/>
    </location>
</feature>
<protein>
    <submittedName>
        <fullName evidence="10">ABC transporter permease</fullName>
    </submittedName>
</protein>
<accession>A0ABY5SQ17</accession>
<keyword evidence="6 8" id="KW-1133">Transmembrane helix</keyword>
<evidence type="ECO:0000256" key="1">
    <source>
        <dbReference type="ARBA" id="ARBA00004651"/>
    </source>
</evidence>
<dbReference type="EMBL" id="CP093443">
    <property type="protein sequence ID" value="UVI36623.1"/>
    <property type="molecule type" value="Genomic_DNA"/>
</dbReference>
<evidence type="ECO:0000313" key="10">
    <source>
        <dbReference type="EMBL" id="UVI36623.1"/>
    </source>
</evidence>
<evidence type="ECO:0000256" key="7">
    <source>
        <dbReference type="ARBA" id="ARBA00023136"/>
    </source>
</evidence>
<keyword evidence="3" id="KW-0813">Transport</keyword>
<evidence type="ECO:0000256" key="3">
    <source>
        <dbReference type="ARBA" id="ARBA00022448"/>
    </source>
</evidence>
<proteinExistence type="inferred from homology"/>
<evidence type="ECO:0000256" key="8">
    <source>
        <dbReference type="SAM" id="Phobius"/>
    </source>
</evidence>
<dbReference type="Gene3D" id="1.10.3720.10">
    <property type="entry name" value="MetI-like"/>
    <property type="match status" value="1"/>
</dbReference>
<keyword evidence="4" id="KW-1003">Cell membrane</keyword>
<organism evidence="10 11">
    <name type="scientific">Brevibacterium spongiae</name>
    <dbReference type="NCBI Taxonomy" id="2909672"/>
    <lineage>
        <taxon>Bacteria</taxon>
        <taxon>Bacillati</taxon>
        <taxon>Actinomycetota</taxon>
        <taxon>Actinomycetes</taxon>
        <taxon>Micrococcales</taxon>
        <taxon>Brevibacteriaceae</taxon>
        <taxon>Brevibacterium</taxon>
    </lineage>
</organism>
<evidence type="ECO:0000256" key="5">
    <source>
        <dbReference type="ARBA" id="ARBA00022692"/>
    </source>
</evidence>
<feature type="transmembrane region" description="Helical" evidence="8">
    <location>
        <begin position="69"/>
        <end position="87"/>
    </location>
</feature>
<dbReference type="CDD" id="cd06261">
    <property type="entry name" value="TM_PBP2"/>
    <property type="match status" value="1"/>
</dbReference>
<feature type="transmembrane region" description="Helical" evidence="8">
    <location>
        <begin position="175"/>
        <end position="197"/>
    </location>
</feature>
<dbReference type="InterPro" id="IPR035906">
    <property type="entry name" value="MetI-like_sf"/>
</dbReference>
<name>A0ABY5SQ17_9MICO</name>